<evidence type="ECO:0000313" key="2">
    <source>
        <dbReference type="EMBL" id="PDX85734.1"/>
    </source>
</evidence>
<comment type="caution">
    <text evidence="2">The sequence shown here is derived from an EMBL/GenBank/DDBJ whole genome shotgun (WGS) entry which is preliminary data.</text>
</comment>
<sequence length="332" mass="35897">MFFLGRACSVFLAKCGPLLYNKISSCRFQKRRSTMEHWHRSGQALLNEISSTRLPASQLAVWSIGQCGFIFKYEDTVVCIDPVLSDLTGPSGSRRCYPAPFAPEALRADLVLCTHGHADHMAKDTLRGLARQPAARFVLPAGCSALAAEYGIPADRITTVQEGSILPLGGVTVRAFSAAHPEHILDAGDPGMALGYQLTFGGFTVVHLGDTYLTPHLYETLQALPRPDLLLAPINGQDFFRTQRNCIGNLEAEEAAQLAVRLGAACTIPTHYDMVQGNTVDPLRFAAALRQLDPAACFALPALGERLLFQADAGRKDSSVFSCPPPSSSIQR</sequence>
<dbReference type="EMBL" id="NOUV01000019">
    <property type="protein sequence ID" value="PDX85734.1"/>
    <property type="molecule type" value="Genomic_DNA"/>
</dbReference>
<proteinExistence type="predicted"/>
<dbReference type="Proteomes" id="UP000220904">
    <property type="component" value="Unassembled WGS sequence"/>
</dbReference>
<dbReference type="SUPFAM" id="SSF56281">
    <property type="entry name" value="Metallo-hydrolase/oxidoreductase"/>
    <property type="match status" value="1"/>
</dbReference>
<dbReference type="Pfam" id="PF12706">
    <property type="entry name" value="Lactamase_B_2"/>
    <property type="match status" value="1"/>
</dbReference>
<dbReference type="InterPro" id="IPR001279">
    <property type="entry name" value="Metallo-B-lactamas"/>
</dbReference>
<evidence type="ECO:0000313" key="3">
    <source>
        <dbReference type="Proteomes" id="UP000220904"/>
    </source>
</evidence>
<evidence type="ECO:0000259" key="1">
    <source>
        <dbReference type="SMART" id="SM00849"/>
    </source>
</evidence>
<dbReference type="SMART" id="SM00849">
    <property type="entry name" value="Lactamase_B"/>
    <property type="match status" value="1"/>
</dbReference>
<dbReference type="PANTHER" id="PTHR43546">
    <property type="entry name" value="UPF0173 METAL-DEPENDENT HYDROLASE MJ1163-RELATED"/>
    <property type="match status" value="1"/>
</dbReference>
<dbReference type="InterPro" id="IPR050114">
    <property type="entry name" value="UPF0173_UPF0282_UlaG_hydrolase"/>
</dbReference>
<feature type="domain" description="Metallo-beta-lactamase" evidence="1">
    <location>
        <begin position="65"/>
        <end position="271"/>
    </location>
</feature>
<dbReference type="Gene3D" id="3.60.15.10">
    <property type="entry name" value="Ribonuclease Z/Hydroxyacylglutathione hydrolase-like"/>
    <property type="match status" value="1"/>
</dbReference>
<dbReference type="InterPro" id="IPR036866">
    <property type="entry name" value="RibonucZ/Hydroxyglut_hydro"/>
</dbReference>
<name>A0A2A7B2X0_9FIRM</name>
<reference evidence="2 3" key="1">
    <citation type="journal article" date="2017" name="Front. Microbiol.">
        <title>New Insights into the Diversity of the Genus Faecalibacterium.</title>
        <authorList>
            <person name="Benevides L."/>
            <person name="Burman S."/>
            <person name="Martin R."/>
            <person name="Robert V."/>
            <person name="Thomas M."/>
            <person name="Miquel S."/>
            <person name="Chain F."/>
            <person name="Sokol H."/>
            <person name="Bermudez-Humaran L.G."/>
            <person name="Morrison M."/>
            <person name="Langella P."/>
            <person name="Azevedo V.A."/>
            <person name="Chatel J.M."/>
            <person name="Soares S."/>
        </authorList>
    </citation>
    <scope>NUCLEOTIDE SEQUENCE [LARGE SCALE GENOMIC DNA]</scope>
    <source>
        <strain evidence="2 3">AHMP21</strain>
    </source>
</reference>
<gene>
    <name evidence="2" type="ORF">CHR60_11870</name>
</gene>
<dbReference type="PANTHER" id="PTHR43546:SF3">
    <property type="entry name" value="UPF0173 METAL-DEPENDENT HYDROLASE MJ1163"/>
    <property type="match status" value="1"/>
</dbReference>
<accession>A0A2A7B2X0</accession>
<organism evidence="2 3">
    <name type="scientific">Faecalibacterium prausnitzii</name>
    <dbReference type="NCBI Taxonomy" id="853"/>
    <lineage>
        <taxon>Bacteria</taxon>
        <taxon>Bacillati</taxon>
        <taxon>Bacillota</taxon>
        <taxon>Clostridia</taxon>
        <taxon>Eubacteriales</taxon>
        <taxon>Oscillospiraceae</taxon>
        <taxon>Faecalibacterium</taxon>
    </lineage>
</organism>
<dbReference type="AlphaFoldDB" id="A0A2A7B2X0"/>
<protein>
    <recommendedName>
        <fullName evidence="1">Metallo-beta-lactamase domain-containing protein</fullName>
    </recommendedName>
</protein>
<dbReference type="OrthoDB" id="9789133at2"/>